<proteinExistence type="predicted"/>
<evidence type="ECO:0000313" key="1">
    <source>
        <dbReference type="EMBL" id="GFZ14292.1"/>
    </source>
</evidence>
<dbReference type="AlphaFoldDB" id="A0A7J0GU27"/>
<sequence length="145" mass="15582">MANFGTLNQSQWVDKINVATSKSANLYSDNQNHHPNSPVPPMSATALLQKAAQMGSTRSNPSFKGNNFGLMNSNISNALSHGRNDQSCHLVDHKQASEILVGPVNLPARDSLMGSSSLSSLTSATIKFEFNGSFEVAPGFKPHRK</sequence>
<organism evidence="1 2">
    <name type="scientific">Actinidia rufa</name>
    <dbReference type="NCBI Taxonomy" id="165716"/>
    <lineage>
        <taxon>Eukaryota</taxon>
        <taxon>Viridiplantae</taxon>
        <taxon>Streptophyta</taxon>
        <taxon>Embryophyta</taxon>
        <taxon>Tracheophyta</taxon>
        <taxon>Spermatophyta</taxon>
        <taxon>Magnoliopsida</taxon>
        <taxon>eudicotyledons</taxon>
        <taxon>Gunneridae</taxon>
        <taxon>Pentapetalae</taxon>
        <taxon>asterids</taxon>
        <taxon>Ericales</taxon>
        <taxon>Actinidiaceae</taxon>
        <taxon>Actinidia</taxon>
    </lineage>
</organism>
<dbReference type="EMBL" id="BJWL01000024">
    <property type="protein sequence ID" value="GFZ14292.1"/>
    <property type="molecule type" value="Genomic_DNA"/>
</dbReference>
<protein>
    <submittedName>
        <fullName evidence="1">Uncharacterized protein</fullName>
    </submittedName>
</protein>
<dbReference type="Proteomes" id="UP000585474">
    <property type="component" value="Unassembled WGS sequence"/>
</dbReference>
<comment type="caution">
    <text evidence="1">The sequence shown here is derived from an EMBL/GenBank/DDBJ whole genome shotgun (WGS) entry which is preliminary data.</text>
</comment>
<keyword evidence="2" id="KW-1185">Reference proteome</keyword>
<reference evidence="1 2" key="1">
    <citation type="submission" date="2019-07" db="EMBL/GenBank/DDBJ databases">
        <title>De Novo Assembly of kiwifruit Actinidia rufa.</title>
        <authorList>
            <person name="Sugita-Konishi S."/>
            <person name="Sato K."/>
            <person name="Mori E."/>
            <person name="Abe Y."/>
            <person name="Kisaki G."/>
            <person name="Hamano K."/>
            <person name="Suezawa K."/>
            <person name="Otani M."/>
            <person name="Fukuda T."/>
            <person name="Manabe T."/>
            <person name="Gomi K."/>
            <person name="Tabuchi M."/>
            <person name="Akimitsu K."/>
            <person name="Kataoka I."/>
        </authorList>
    </citation>
    <scope>NUCLEOTIDE SEQUENCE [LARGE SCALE GENOMIC DNA]</scope>
    <source>
        <strain evidence="2">cv. Fuchu</strain>
    </source>
</reference>
<dbReference type="OrthoDB" id="914009at2759"/>
<name>A0A7J0GU27_9ERIC</name>
<evidence type="ECO:0000313" key="2">
    <source>
        <dbReference type="Proteomes" id="UP000585474"/>
    </source>
</evidence>
<gene>
    <name evidence="1" type="ORF">Acr_24g0004820</name>
</gene>
<accession>A0A7J0GU27</accession>